<keyword evidence="4" id="KW-0547">Nucleotide-binding</keyword>
<dbReference type="EMBL" id="CAJVQB010018173">
    <property type="protein sequence ID" value="CAG8786791.1"/>
    <property type="molecule type" value="Genomic_DNA"/>
</dbReference>
<dbReference type="InterPro" id="IPR027417">
    <property type="entry name" value="P-loop_NTPase"/>
</dbReference>
<evidence type="ECO:0000256" key="5">
    <source>
        <dbReference type="ARBA" id="ARBA00022840"/>
    </source>
</evidence>
<evidence type="ECO:0000256" key="8">
    <source>
        <dbReference type="SAM" id="Phobius"/>
    </source>
</evidence>
<evidence type="ECO:0000313" key="12">
    <source>
        <dbReference type="Proteomes" id="UP000789901"/>
    </source>
</evidence>
<keyword evidence="5" id="KW-0067">ATP-binding</keyword>
<dbReference type="SUPFAM" id="SSF90123">
    <property type="entry name" value="ABC transporter transmembrane region"/>
    <property type="match status" value="1"/>
</dbReference>
<organism evidence="11 12">
    <name type="scientific">Gigaspora margarita</name>
    <dbReference type="NCBI Taxonomy" id="4874"/>
    <lineage>
        <taxon>Eukaryota</taxon>
        <taxon>Fungi</taxon>
        <taxon>Fungi incertae sedis</taxon>
        <taxon>Mucoromycota</taxon>
        <taxon>Glomeromycotina</taxon>
        <taxon>Glomeromycetes</taxon>
        <taxon>Diversisporales</taxon>
        <taxon>Gigasporaceae</taxon>
        <taxon>Gigaspora</taxon>
    </lineage>
</organism>
<dbReference type="PROSITE" id="PS00211">
    <property type="entry name" value="ABC_TRANSPORTER_1"/>
    <property type="match status" value="1"/>
</dbReference>
<dbReference type="InterPro" id="IPR017871">
    <property type="entry name" value="ABC_transporter-like_CS"/>
</dbReference>
<keyword evidence="12" id="KW-1185">Reference proteome</keyword>
<keyword evidence="6 8" id="KW-1133">Transmembrane helix</keyword>
<dbReference type="InterPro" id="IPR036640">
    <property type="entry name" value="ABC1_TM_sf"/>
</dbReference>
<evidence type="ECO:0000259" key="9">
    <source>
        <dbReference type="PROSITE" id="PS50893"/>
    </source>
</evidence>
<protein>
    <submittedName>
        <fullName evidence="11">6950_t:CDS:1</fullName>
    </submittedName>
</protein>
<feature type="non-terminal residue" evidence="11">
    <location>
        <position position="599"/>
    </location>
</feature>
<sequence>MISTEKSSSIKLDPMEERILKDQISVIKGKESYITLYRFATKLDWIIMFIGLVFSAATGTAMCGSSILYGIMTDYFTPYFDKYGSGEVTTRITSDIHLVQDGISEKVSLAFLYISNFIASSIIGFIINWKMTLVIFITIPFLAINSILMNKFSAIYAKKSLGFYSCAGIIAEESISTIRAAVAFGAQKKLSNLYDAYLGDARKEGFKKSLLVGFALGIMLFGSYAFSPLAFWYGTTMIINNEISFGQAISVLNVMENGFFSLVIFFDYIQAISLAIGASSKLFETIDRVPLIDIDSDIGDKPKKVMGHIQLKNINFIYPTRPNIKILNNISLDVKPGSIVAIIGSSGSGKSTIISLILRFYDPISGGVFLDGYNIKSLNLNWLRRQIGLVSQEPVLFKTTIAENVSYGLIGSIYENLPDKEKRERIENACKIANAHDFIMKFPDKYETMVGELGVLLSGGQKQRIAIARAIIKDPKILLLDEATSALDTQSESIIQNALDKASKGRTTVVIAHRLSTIRNATKIIVMNKGVIVESGTHKELMDKKGVYFKLVETQQIKHTLKTQENINILNSLITSPKDEVTPLFTIKDINDHQINHTT</sequence>
<dbReference type="CDD" id="cd03249">
    <property type="entry name" value="ABC_MTABC3_MDL1_MDL2"/>
    <property type="match status" value="1"/>
</dbReference>
<dbReference type="Pfam" id="PF00664">
    <property type="entry name" value="ABC_membrane"/>
    <property type="match status" value="1"/>
</dbReference>
<evidence type="ECO:0000256" key="1">
    <source>
        <dbReference type="ARBA" id="ARBA00004141"/>
    </source>
</evidence>
<comment type="subcellular location">
    <subcellularLocation>
        <location evidence="1">Membrane</location>
        <topology evidence="1">Multi-pass membrane protein</topology>
    </subcellularLocation>
</comment>
<dbReference type="PANTHER" id="PTHR43394:SF27">
    <property type="entry name" value="ATP-DEPENDENT TRANSLOCASE ABCB1-LIKE"/>
    <property type="match status" value="1"/>
</dbReference>
<evidence type="ECO:0000259" key="10">
    <source>
        <dbReference type="PROSITE" id="PS50929"/>
    </source>
</evidence>
<dbReference type="InterPro" id="IPR003439">
    <property type="entry name" value="ABC_transporter-like_ATP-bd"/>
</dbReference>
<dbReference type="PANTHER" id="PTHR43394">
    <property type="entry name" value="ATP-DEPENDENT PERMEASE MDL1, MITOCHONDRIAL"/>
    <property type="match status" value="1"/>
</dbReference>
<evidence type="ECO:0000256" key="7">
    <source>
        <dbReference type="ARBA" id="ARBA00023136"/>
    </source>
</evidence>
<feature type="transmembrane region" description="Helical" evidence="8">
    <location>
        <begin position="133"/>
        <end position="150"/>
    </location>
</feature>
<feature type="transmembrane region" description="Helical" evidence="8">
    <location>
        <begin position="107"/>
        <end position="127"/>
    </location>
</feature>
<dbReference type="PROSITE" id="PS50893">
    <property type="entry name" value="ABC_TRANSPORTER_2"/>
    <property type="match status" value="1"/>
</dbReference>
<dbReference type="Pfam" id="PF00005">
    <property type="entry name" value="ABC_tran"/>
    <property type="match status" value="1"/>
</dbReference>
<evidence type="ECO:0000256" key="2">
    <source>
        <dbReference type="ARBA" id="ARBA00007577"/>
    </source>
</evidence>
<evidence type="ECO:0000256" key="6">
    <source>
        <dbReference type="ARBA" id="ARBA00022989"/>
    </source>
</evidence>
<dbReference type="CDD" id="cd18577">
    <property type="entry name" value="ABC_6TM_Pgp_ABCB1_D1_like"/>
    <property type="match status" value="1"/>
</dbReference>
<gene>
    <name evidence="11" type="ORF">GMARGA_LOCUS20577</name>
</gene>
<evidence type="ECO:0000256" key="3">
    <source>
        <dbReference type="ARBA" id="ARBA00022692"/>
    </source>
</evidence>
<dbReference type="InterPro" id="IPR011527">
    <property type="entry name" value="ABC1_TM_dom"/>
</dbReference>
<dbReference type="InterPro" id="IPR003593">
    <property type="entry name" value="AAA+_ATPase"/>
</dbReference>
<dbReference type="SUPFAM" id="SSF52540">
    <property type="entry name" value="P-loop containing nucleoside triphosphate hydrolases"/>
    <property type="match status" value="1"/>
</dbReference>
<dbReference type="InterPro" id="IPR039421">
    <property type="entry name" value="Type_1_exporter"/>
</dbReference>
<dbReference type="PROSITE" id="PS50929">
    <property type="entry name" value="ABC_TM1F"/>
    <property type="match status" value="1"/>
</dbReference>
<proteinExistence type="inferred from homology"/>
<evidence type="ECO:0000313" key="11">
    <source>
        <dbReference type="EMBL" id="CAG8786791.1"/>
    </source>
</evidence>
<reference evidence="11 12" key="1">
    <citation type="submission" date="2021-06" db="EMBL/GenBank/DDBJ databases">
        <authorList>
            <person name="Kallberg Y."/>
            <person name="Tangrot J."/>
            <person name="Rosling A."/>
        </authorList>
    </citation>
    <scope>NUCLEOTIDE SEQUENCE [LARGE SCALE GENOMIC DNA]</scope>
    <source>
        <strain evidence="11 12">120-4 pot B 10/14</strain>
    </source>
</reference>
<dbReference type="SMART" id="SM00382">
    <property type="entry name" value="AAA"/>
    <property type="match status" value="1"/>
</dbReference>
<dbReference type="Proteomes" id="UP000789901">
    <property type="component" value="Unassembled WGS sequence"/>
</dbReference>
<keyword evidence="7 8" id="KW-0472">Membrane</keyword>
<feature type="domain" description="ABC transmembrane type-1" evidence="10">
    <location>
        <begin position="79"/>
        <end position="274"/>
    </location>
</feature>
<feature type="domain" description="ABC transporter" evidence="9">
    <location>
        <begin position="309"/>
        <end position="554"/>
    </location>
</feature>
<keyword evidence="3 8" id="KW-0812">Transmembrane</keyword>
<feature type="transmembrane region" description="Helical" evidence="8">
    <location>
        <begin position="45"/>
        <end position="72"/>
    </location>
</feature>
<comment type="similarity">
    <text evidence="2">Belongs to the ABC transporter superfamily. ABCB family. Multidrug resistance exporter (TC 3.A.1.201) subfamily.</text>
</comment>
<evidence type="ECO:0000256" key="4">
    <source>
        <dbReference type="ARBA" id="ARBA00022741"/>
    </source>
</evidence>
<name>A0ABN7VN30_GIGMA</name>
<dbReference type="Gene3D" id="1.20.1560.10">
    <property type="entry name" value="ABC transporter type 1, transmembrane domain"/>
    <property type="match status" value="2"/>
</dbReference>
<comment type="caution">
    <text evidence="11">The sequence shown here is derived from an EMBL/GenBank/DDBJ whole genome shotgun (WGS) entry which is preliminary data.</text>
</comment>
<feature type="transmembrane region" description="Helical" evidence="8">
    <location>
        <begin position="210"/>
        <end position="233"/>
    </location>
</feature>
<accession>A0ABN7VN30</accession>
<dbReference type="Gene3D" id="3.40.50.300">
    <property type="entry name" value="P-loop containing nucleotide triphosphate hydrolases"/>
    <property type="match status" value="1"/>
</dbReference>